<evidence type="ECO:0000256" key="2">
    <source>
        <dbReference type="ARBA" id="ARBA00022679"/>
    </source>
</evidence>
<dbReference type="Gene3D" id="2.160.10.10">
    <property type="entry name" value="Hexapeptide repeat proteins"/>
    <property type="match status" value="1"/>
</dbReference>
<protein>
    <submittedName>
        <fullName evidence="6">Acyl-[acyl carrier protein]--UDP-N-acetylglucosamine O-acyltransferase</fullName>
    </submittedName>
</protein>
<keyword evidence="1" id="KW-0028">Amino-acid biosynthesis</keyword>
<dbReference type="InterPro" id="IPR050179">
    <property type="entry name" value="Trans_hexapeptide_repeat"/>
</dbReference>
<dbReference type="EMBL" id="VFOQ01000001">
    <property type="protein sequence ID" value="TQL59557.1"/>
    <property type="molecule type" value="Genomic_DNA"/>
</dbReference>
<dbReference type="GO" id="GO:0019877">
    <property type="term" value="P:diaminopimelate biosynthetic process"/>
    <property type="evidence" value="ECO:0007669"/>
    <property type="project" value="UniProtKB-KW"/>
</dbReference>
<keyword evidence="3" id="KW-0677">Repeat</keyword>
<dbReference type="Proteomes" id="UP000319514">
    <property type="component" value="Unassembled WGS sequence"/>
</dbReference>
<dbReference type="GO" id="GO:0016746">
    <property type="term" value="F:acyltransferase activity"/>
    <property type="evidence" value="ECO:0007669"/>
    <property type="project" value="UniProtKB-KW"/>
</dbReference>
<keyword evidence="7" id="KW-1185">Reference proteome</keyword>
<dbReference type="Pfam" id="PF00132">
    <property type="entry name" value="Hexapep"/>
    <property type="match status" value="2"/>
</dbReference>
<sequence>MTAQLAPATGDGIGPNCRAEHGVVLGHPAHTGPCERLVLGPDAYLRSGTVLYDGTRIGAGFETGHHVVVRERCTIGDRVSIWTGTVVDYSCRIGDDVKIHTNCYVAQYTEIGDGAFLAPGVSLANDLYPGQDASREVMSGPWIGPGAQLGVNVTVLPFVRIGAGALIGAGSVVTRDIEPGVVAYGNPALPRGEVASLRSVGDRVEALTGSASRFRLARPALQPLPEPT</sequence>
<evidence type="ECO:0000256" key="3">
    <source>
        <dbReference type="ARBA" id="ARBA00022737"/>
    </source>
</evidence>
<dbReference type="OrthoDB" id="708224at2"/>
<evidence type="ECO:0000256" key="5">
    <source>
        <dbReference type="ARBA" id="ARBA00023154"/>
    </source>
</evidence>
<proteinExistence type="predicted"/>
<evidence type="ECO:0000256" key="4">
    <source>
        <dbReference type="ARBA" id="ARBA00022915"/>
    </source>
</evidence>
<keyword evidence="5" id="KW-0457">Lysine biosynthesis</keyword>
<keyword evidence="6" id="KW-0012">Acyltransferase</keyword>
<evidence type="ECO:0000313" key="7">
    <source>
        <dbReference type="Proteomes" id="UP000319514"/>
    </source>
</evidence>
<dbReference type="AlphaFoldDB" id="A0A542ZGR6"/>
<evidence type="ECO:0000313" key="6">
    <source>
        <dbReference type="EMBL" id="TQL59557.1"/>
    </source>
</evidence>
<dbReference type="PANTHER" id="PTHR43300:SF10">
    <property type="entry name" value="2,3,4,5-TETRAHYDROPYRIDINE-2,6-DICARBOXYLATE N-ACETYLTRANSFERASE"/>
    <property type="match status" value="1"/>
</dbReference>
<keyword evidence="2 6" id="KW-0808">Transferase</keyword>
<dbReference type="CDD" id="cd03358">
    <property type="entry name" value="LbH_WxcM_N_like"/>
    <property type="match status" value="1"/>
</dbReference>
<name>A0A542ZGR6_9MICO</name>
<organism evidence="6 7">
    <name type="scientific">Oryzihumus leptocrescens</name>
    <dbReference type="NCBI Taxonomy" id="297536"/>
    <lineage>
        <taxon>Bacteria</taxon>
        <taxon>Bacillati</taxon>
        <taxon>Actinomycetota</taxon>
        <taxon>Actinomycetes</taxon>
        <taxon>Micrococcales</taxon>
        <taxon>Intrasporangiaceae</taxon>
        <taxon>Oryzihumus</taxon>
    </lineage>
</organism>
<accession>A0A542ZGR6</accession>
<dbReference type="InterPro" id="IPR018357">
    <property type="entry name" value="Hexapep_transf_CS"/>
</dbReference>
<dbReference type="SUPFAM" id="SSF51161">
    <property type="entry name" value="Trimeric LpxA-like enzymes"/>
    <property type="match status" value="1"/>
</dbReference>
<dbReference type="InterPro" id="IPR011004">
    <property type="entry name" value="Trimer_LpxA-like_sf"/>
</dbReference>
<gene>
    <name evidence="6" type="ORF">FB474_0912</name>
</gene>
<dbReference type="PROSITE" id="PS00101">
    <property type="entry name" value="HEXAPEP_TRANSFERASES"/>
    <property type="match status" value="2"/>
</dbReference>
<dbReference type="RefSeq" id="WP_141787564.1">
    <property type="nucleotide sequence ID" value="NZ_BAAAKX010000013.1"/>
</dbReference>
<dbReference type="PANTHER" id="PTHR43300">
    <property type="entry name" value="ACETYLTRANSFERASE"/>
    <property type="match status" value="1"/>
</dbReference>
<dbReference type="InterPro" id="IPR001451">
    <property type="entry name" value="Hexapep"/>
</dbReference>
<evidence type="ECO:0000256" key="1">
    <source>
        <dbReference type="ARBA" id="ARBA00022605"/>
    </source>
</evidence>
<dbReference type="GO" id="GO:0009085">
    <property type="term" value="P:lysine biosynthetic process"/>
    <property type="evidence" value="ECO:0007669"/>
    <property type="project" value="UniProtKB-KW"/>
</dbReference>
<reference evidence="6 7" key="1">
    <citation type="submission" date="2019-06" db="EMBL/GenBank/DDBJ databases">
        <title>Sequencing the genomes of 1000 actinobacteria strains.</title>
        <authorList>
            <person name="Klenk H.-P."/>
        </authorList>
    </citation>
    <scope>NUCLEOTIDE SEQUENCE [LARGE SCALE GENOMIC DNA]</scope>
    <source>
        <strain evidence="6 7">DSM 18082</strain>
    </source>
</reference>
<keyword evidence="4" id="KW-0220">Diaminopimelate biosynthesis</keyword>
<comment type="caution">
    <text evidence="6">The sequence shown here is derived from an EMBL/GenBank/DDBJ whole genome shotgun (WGS) entry which is preliminary data.</text>
</comment>